<keyword evidence="2" id="KW-0784">Thiamine biosynthesis</keyword>
<evidence type="ECO:0000313" key="5">
    <source>
        <dbReference type="Proteomes" id="UP000677244"/>
    </source>
</evidence>
<evidence type="ECO:0000313" key="4">
    <source>
        <dbReference type="EMBL" id="MBO9204083.1"/>
    </source>
</evidence>
<name>A0ABS3Z1P7_9BACT</name>
<reference evidence="4 5" key="1">
    <citation type="submission" date="2021-03" db="EMBL/GenBank/DDBJ databases">
        <title>Assistant Professor.</title>
        <authorList>
            <person name="Huq M.A."/>
        </authorList>
    </citation>
    <scope>NUCLEOTIDE SEQUENCE [LARGE SCALE GENOMIC DNA]</scope>
    <source>
        <strain evidence="4 5">MAH-29</strain>
    </source>
</reference>
<dbReference type="RefSeq" id="WP_209142301.1">
    <property type="nucleotide sequence ID" value="NZ_JAGHKO010000011.1"/>
</dbReference>
<organism evidence="4 5">
    <name type="scientific">Niastella soli</name>
    <dbReference type="NCBI Taxonomy" id="2821487"/>
    <lineage>
        <taxon>Bacteria</taxon>
        <taxon>Pseudomonadati</taxon>
        <taxon>Bacteroidota</taxon>
        <taxon>Chitinophagia</taxon>
        <taxon>Chitinophagales</taxon>
        <taxon>Chitinophagaceae</taxon>
        <taxon>Niastella</taxon>
    </lineage>
</organism>
<dbReference type="PANTHER" id="PTHR20857:SF15">
    <property type="entry name" value="THIAMINE-PHOSPHATE SYNTHASE"/>
    <property type="match status" value="1"/>
</dbReference>
<comment type="caution">
    <text evidence="4">The sequence shown here is derived from an EMBL/GenBank/DDBJ whole genome shotgun (WGS) entry which is preliminary data.</text>
</comment>
<protein>
    <submittedName>
        <fullName evidence="4">Thiamine phosphate synthase</fullName>
    </submittedName>
</protein>
<sequence length="202" mass="23147">MFTIAVISNATAVPNEATIIQQLFAEGLEVFHLRKPEADEQTMRQLIEAIPAVYHDRIAMHGFYHLMEEYNIHRWHFREEHRQSTTKEELVKLKDKGYTLSTSVHELPTLQRLTSLFSYAFFSPVFDSISKHQYKGIAGDDFYLKAEQKPVPVLALGGVEANNIHSLVTMNFDGAALLGAIWQEPEMAVENFKLCKHNVHTY</sequence>
<dbReference type="PANTHER" id="PTHR20857">
    <property type="entry name" value="THIAMINE-PHOSPHATE PYROPHOSPHORYLASE"/>
    <property type="match status" value="1"/>
</dbReference>
<dbReference type="InterPro" id="IPR013785">
    <property type="entry name" value="Aldolase_TIM"/>
</dbReference>
<dbReference type="EMBL" id="JAGHKO010000011">
    <property type="protein sequence ID" value="MBO9204083.1"/>
    <property type="molecule type" value="Genomic_DNA"/>
</dbReference>
<dbReference type="Proteomes" id="UP000677244">
    <property type="component" value="Unassembled WGS sequence"/>
</dbReference>
<evidence type="ECO:0000256" key="1">
    <source>
        <dbReference type="ARBA" id="ARBA00004948"/>
    </source>
</evidence>
<comment type="pathway">
    <text evidence="1">Cofactor biosynthesis; thiamine diphosphate biosynthesis.</text>
</comment>
<feature type="domain" description="Thiamine phosphate synthase/TenI" evidence="3">
    <location>
        <begin position="14"/>
        <end position="181"/>
    </location>
</feature>
<evidence type="ECO:0000256" key="2">
    <source>
        <dbReference type="ARBA" id="ARBA00022977"/>
    </source>
</evidence>
<keyword evidence="5" id="KW-1185">Reference proteome</keyword>
<dbReference type="InterPro" id="IPR036206">
    <property type="entry name" value="ThiamineP_synth_sf"/>
</dbReference>
<proteinExistence type="predicted"/>
<dbReference type="Gene3D" id="3.20.20.70">
    <property type="entry name" value="Aldolase class I"/>
    <property type="match status" value="1"/>
</dbReference>
<dbReference type="SUPFAM" id="SSF51391">
    <property type="entry name" value="Thiamin phosphate synthase"/>
    <property type="match status" value="1"/>
</dbReference>
<gene>
    <name evidence="4" type="ORF">J7I42_27600</name>
</gene>
<dbReference type="InterPro" id="IPR022998">
    <property type="entry name" value="ThiamineP_synth_TenI"/>
</dbReference>
<dbReference type="CDD" id="cd00564">
    <property type="entry name" value="TMP_TenI"/>
    <property type="match status" value="1"/>
</dbReference>
<accession>A0ABS3Z1P7</accession>
<dbReference type="Pfam" id="PF02581">
    <property type="entry name" value="TMP-TENI"/>
    <property type="match status" value="1"/>
</dbReference>
<evidence type="ECO:0000259" key="3">
    <source>
        <dbReference type="Pfam" id="PF02581"/>
    </source>
</evidence>